<dbReference type="SMART" id="SM00822">
    <property type="entry name" value="PKS_KR"/>
    <property type="match status" value="1"/>
</dbReference>
<protein>
    <submittedName>
        <fullName evidence="5">SDR family oxidoreductase</fullName>
    </submittedName>
</protein>
<comment type="similarity">
    <text evidence="1 3">Belongs to the short-chain dehydrogenases/reductases (SDR) family.</text>
</comment>
<evidence type="ECO:0000256" key="2">
    <source>
        <dbReference type="ARBA" id="ARBA00023002"/>
    </source>
</evidence>
<dbReference type="FunFam" id="3.40.50.720:FF:000084">
    <property type="entry name" value="Short-chain dehydrogenase reductase"/>
    <property type="match status" value="1"/>
</dbReference>
<dbReference type="EMBL" id="JACJVO010000020">
    <property type="protein sequence ID" value="MBB6732540.1"/>
    <property type="molecule type" value="Genomic_DNA"/>
</dbReference>
<dbReference type="PIRSF" id="PIRSF000126">
    <property type="entry name" value="11-beta-HSD1"/>
    <property type="match status" value="1"/>
</dbReference>
<accession>A0A7X0SPK8</accession>
<dbReference type="GO" id="GO:0008206">
    <property type="term" value="P:bile acid metabolic process"/>
    <property type="evidence" value="ECO:0007669"/>
    <property type="project" value="UniProtKB-ARBA"/>
</dbReference>
<dbReference type="InterPro" id="IPR057326">
    <property type="entry name" value="KR_dom"/>
</dbReference>
<feature type="domain" description="Ketoreductase" evidence="4">
    <location>
        <begin position="8"/>
        <end position="189"/>
    </location>
</feature>
<evidence type="ECO:0000256" key="1">
    <source>
        <dbReference type="ARBA" id="ARBA00006484"/>
    </source>
</evidence>
<dbReference type="PANTHER" id="PTHR44196:SF1">
    <property type="entry name" value="DEHYDROGENASE_REDUCTASE SDR FAMILY MEMBER 7B"/>
    <property type="match status" value="1"/>
</dbReference>
<evidence type="ECO:0000313" key="6">
    <source>
        <dbReference type="Proteomes" id="UP000564644"/>
    </source>
</evidence>
<evidence type="ECO:0000313" key="5">
    <source>
        <dbReference type="EMBL" id="MBB6732540.1"/>
    </source>
</evidence>
<keyword evidence="6" id="KW-1185">Reference proteome</keyword>
<dbReference type="PRINTS" id="PR00081">
    <property type="entry name" value="GDHRDH"/>
</dbReference>
<dbReference type="InterPro" id="IPR002347">
    <property type="entry name" value="SDR_fam"/>
</dbReference>
<dbReference type="GO" id="GO:0016020">
    <property type="term" value="C:membrane"/>
    <property type="evidence" value="ECO:0007669"/>
    <property type="project" value="TreeGrafter"/>
</dbReference>
<dbReference type="Pfam" id="PF00106">
    <property type="entry name" value="adh_short"/>
    <property type="match status" value="1"/>
</dbReference>
<dbReference type="Gene3D" id="3.40.50.720">
    <property type="entry name" value="NAD(P)-binding Rossmann-like Domain"/>
    <property type="match status" value="1"/>
</dbReference>
<organism evidence="5 6">
    <name type="scientific">Cohnella zeiphila</name>
    <dbReference type="NCBI Taxonomy" id="2761120"/>
    <lineage>
        <taxon>Bacteria</taxon>
        <taxon>Bacillati</taxon>
        <taxon>Bacillota</taxon>
        <taxon>Bacilli</taxon>
        <taxon>Bacillales</taxon>
        <taxon>Paenibacillaceae</taxon>
        <taxon>Cohnella</taxon>
    </lineage>
</organism>
<proteinExistence type="inferred from homology"/>
<dbReference type="PANTHER" id="PTHR44196">
    <property type="entry name" value="DEHYDROGENASE/REDUCTASE SDR FAMILY MEMBER 7B"/>
    <property type="match status" value="1"/>
</dbReference>
<sequence>MKATLKGRVVLITGASSGIGAETAALLAERGAVPVLAARSADKLRDAAARIRGEHLTVPMDVADDESVAEGVRRAEEKYGRIDVLVNNAGYGEFVPFERTTVSQFQGMMDVNLMGAVRCVKAVLPRMAAARSGHIVNVASIAGKIGTAKTTAYSASKHALLGFTSALRQECKGMGIVVSAINPGPIDTPFFDRADPDGTYVRNLGRFMLKPEQVARAIVGVIERPRPEKDLPFVASVGARLFQVFPAMADRLLAGLLNKK</sequence>
<evidence type="ECO:0000256" key="3">
    <source>
        <dbReference type="RuleBase" id="RU000363"/>
    </source>
</evidence>
<evidence type="ECO:0000259" key="4">
    <source>
        <dbReference type="SMART" id="SM00822"/>
    </source>
</evidence>
<gene>
    <name evidence="5" type="ORF">H7C18_16585</name>
</gene>
<dbReference type="PRINTS" id="PR00080">
    <property type="entry name" value="SDRFAMILY"/>
</dbReference>
<dbReference type="AlphaFoldDB" id="A0A7X0SPK8"/>
<reference evidence="5 6" key="1">
    <citation type="submission" date="2020-08" db="EMBL/GenBank/DDBJ databases">
        <title>Cohnella phylogeny.</title>
        <authorList>
            <person name="Dunlap C."/>
        </authorList>
    </citation>
    <scope>NUCLEOTIDE SEQUENCE [LARGE SCALE GENOMIC DNA]</scope>
    <source>
        <strain evidence="5 6">CBP 2801</strain>
    </source>
</reference>
<name>A0A7X0SPK8_9BACL</name>
<dbReference type="InterPro" id="IPR036291">
    <property type="entry name" value="NAD(P)-bd_dom_sf"/>
</dbReference>
<dbReference type="InterPro" id="IPR020904">
    <property type="entry name" value="Sc_DH/Rdtase_CS"/>
</dbReference>
<keyword evidence="2" id="KW-0560">Oxidoreductase</keyword>
<comment type="caution">
    <text evidence="5">The sequence shown here is derived from an EMBL/GenBank/DDBJ whole genome shotgun (WGS) entry which is preliminary data.</text>
</comment>
<dbReference type="RefSeq" id="WP_185130200.1">
    <property type="nucleotide sequence ID" value="NZ_JACJVO010000020.1"/>
</dbReference>
<dbReference type="SUPFAM" id="SSF51735">
    <property type="entry name" value="NAD(P)-binding Rossmann-fold domains"/>
    <property type="match status" value="1"/>
</dbReference>
<dbReference type="GO" id="GO:0016491">
    <property type="term" value="F:oxidoreductase activity"/>
    <property type="evidence" value="ECO:0007669"/>
    <property type="project" value="UniProtKB-KW"/>
</dbReference>
<dbReference type="Proteomes" id="UP000564644">
    <property type="component" value="Unassembled WGS sequence"/>
</dbReference>
<dbReference type="PROSITE" id="PS00061">
    <property type="entry name" value="ADH_SHORT"/>
    <property type="match status" value="1"/>
</dbReference>